<dbReference type="GO" id="GO:0015297">
    <property type="term" value="F:antiporter activity"/>
    <property type="evidence" value="ECO:0007669"/>
    <property type="project" value="InterPro"/>
</dbReference>
<dbReference type="PANTHER" id="PTHR42893:SF9">
    <property type="entry name" value="PROTEIN DETOXIFICATION 46, CHLOROPLASTIC"/>
    <property type="match status" value="1"/>
</dbReference>
<feature type="transmembrane region" description="Helical" evidence="6">
    <location>
        <begin position="487"/>
        <end position="508"/>
    </location>
</feature>
<evidence type="ECO:0000256" key="6">
    <source>
        <dbReference type="RuleBase" id="RU004914"/>
    </source>
</evidence>
<feature type="compositionally biased region" description="Polar residues" evidence="7">
    <location>
        <begin position="56"/>
        <end position="65"/>
    </location>
</feature>
<feature type="region of interest" description="Disordered" evidence="7">
    <location>
        <begin position="56"/>
        <end position="85"/>
    </location>
</feature>
<evidence type="ECO:0000256" key="3">
    <source>
        <dbReference type="ARBA" id="ARBA00022692"/>
    </source>
</evidence>
<evidence type="ECO:0000256" key="5">
    <source>
        <dbReference type="ARBA" id="ARBA00023136"/>
    </source>
</evidence>
<evidence type="ECO:0000256" key="7">
    <source>
        <dbReference type="SAM" id="MobiDB-lite"/>
    </source>
</evidence>
<keyword evidence="5 6" id="KW-0472">Membrane</keyword>
<feature type="transmembrane region" description="Helical" evidence="6">
    <location>
        <begin position="433"/>
        <end position="452"/>
    </location>
</feature>
<protein>
    <recommendedName>
        <fullName evidence="6">Protein DETOXIFICATION</fullName>
    </recommendedName>
    <alternativeName>
        <fullName evidence="6">Multidrug and toxic compound extrusion protein</fullName>
    </alternativeName>
</protein>
<evidence type="ECO:0000313" key="9">
    <source>
        <dbReference type="Proteomes" id="UP001314263"/>
    </source>
</evidence>
<feature type="transmembrane region" description="Helical" evidence="6">
    <location>
        <begin position="459"/>
        <end position="481"/>
    </location>
</feature>
<comment type="similarity">
    <text evidence="2 6">Belongs to the multi antimicrobial extrusion (MATE) (TC 2.A.66.1) family.</text>
</comment>
<reference evidence="8 9" key="1">
    <citation type="submission" date="2023-10" db="EMBL/GenBank/DDBJ databases">
        <authorList>
            <person name="Maclean D."/>
            <person name="Macfadyen A."/>
        </authorList>
    </citation>
    <scope>NUCLEOTIDE SEQUENCE [LARGE SCALE GENOMIC DNA]</scope>
</reference>
<evidence type="ECO:0000256" key="2">
    <source>
        <dbReference type="ARBA" id="ARBA00010199"/>
    </source>
</evidence>
<proteinExistence type="inferred from homology"/>
<comment type="caution">
    <text evidence="8">The sequence shown here is derived from an EMBL/GenBank/DDBJ whole genome shotgun (WGS) entry which is preliminary data.</text>
</comment>
<keyword evidence="3 6" id="KW-0812">Transmembrane</keyword>
<dbReference type="Proteomes" id="UP001314263">
    <property type="component" value="Unassembled WGS sequence"/>
</dbReference>
<dbReference type="Pfam" id="PF01554">
    <property type="entry name" value="MatE"/>
    <property type="match status" value="1"/>
</dbReference>
<feature type="transmembrane region" description="Helical" evidence="6">
    <location>
        <begin position="142"/>
        <end position="162"/>
    </location>
</feature>
<comment type="subcellular location">
    <subcellularLocation>
        <location evidence="1">Membrane</location>
        <topology evidence="1">Multi-pass membrane protein</topology>
    </subcellularLocation>
</comment>
<comment type="caution">
    <text evidence="6">Lacks conserved residue(s) required for the propagation of feature annotation.</text>
</comment>
<feature type="compositionally biased region" description="Low complexity" evidence="7">
    <location>
        <begin position="67"/>
        <end position="85"/>
    </location>
</feature>
<name>A0AAV1I1R9_9CHLO</name>
<organism evidence="8 9">
    <name type="scientific">Coccomyxa viridis</name>
    <dbReference type="NCBI Taxonomy" id="1274662"/>
    <lineage>
        <taxon>Eukaryota</taxon>
        <taxon>Viridiplantae</taxon>
        <taxon>Chlorophyta</taxon>
        <taxon>core chlorophytes</taxon>
        <taxon>Trebouxiophyceae</taxon>
        <taxon>Trebouxiophyceae incertae sedis</taxon>
        <taxon>Coccomyxaceae</taxon>
        <taxon>Coccomyxa</taxon>
    </lineage>
</organism>
<dbReference type="AlphaFoldDB" id="A0AAV1I1R9"/>
<gene>
    <name evidence="8" type="ORF">CVIRNUC_003857</name>
</gene>
<dbReference type="InterPro" id="IPR044644">
    <property type="entry name" value="DinF-like"/>
</dbReference>
<evidence type="ECO:0000256" key="1">
    <source>
        <dbReference type="ARBA" id="ARBA00004141"/>
    </source>
</evidence>
<dbReference type="EMBL" id="CAUYUE010000005">
    <property type="protein sequence ID" value="CAK0771399.1"/>
    <property type="molecule type" value="Genomic_DNA"/>
</dbReference>
<feature type="transmembrane region" description="Helical" evidence="6">
    <location>
        <begin position="219"/>
        <end position="239"/>
    </location>
</feature>
<keyword evidence="9" id="KW-1185">Reference proteome</keyword>
<feature type="transmembrane region" description="Helical" evidence="6">
    <location>
        <begin position="272"/>
        <end position="295"/>
    </location>
</feature>
<sequence>MQLTSQSHIGHATPLLGNLSSRTSLPTAGSFNAGWRVSCKPCRQCPNRVTQTLRKWSNSRSTKGLTPSCASSSPPSTSSPRKASAWPRRVVQAKKILFFAGPALSIPLADPAMQLMDSVIIGQCAGTPQLAALGPNLVVINAFTYSLTSLCVACMSAMANALQAGEDKLAGDSLAVSLLMAAAAGTVFLIALQAHGPRLIVLTGCMPDLVGPAWEYMRIRAWSMPPILYTLVGMSGMLAQQDPWTPAALVAIHISTKLACNVLFVARMGMGLAGAAWASVAAQWITAIATSFAVCRKPARPHLKIPGKKELVAIGSTCGPATILYVAKTSAYLLIQATATSLSTLALAAHQPVFSVWGLGSFCQTPMEQAALAFLPSAKTAEDVRETVTVLMGLALCIGMVTASISAGLPALFPALFTPDRSLWPLMRMVAPQAMISLLCCSLEVAAAGILTARKQFKFLVGAMVLVLGIMAVYCQAVRTYNWGLPGVWWGLVLFFGLRVVQSLTRILQVIYMRRPYPSTAQV</sequence>
<feature type="transmembrane region" description="Helical" evidence="6">
    <location>
        <begin position="174"/>
        <end position="194"/>
    </location>
</feature>
<evidence type="ECO:0000313" key="8">
    <source>
        <dbReference type="EMBL" id="CAK0771399.1"/>
    </source>
</evidence>
<feature type="transmembrane region" description="Helical" evidence="6">
    <location>
        <begin position="388"/>
        <end position="413"/>
    </location>
</feature>
<accession>A0AAV1I1R9</accession>
<dbReference type="GO" id="GO:0016020">
    <property type="term" value="C:membrane"/>
    <property type="evidence" value="ECO:0007669"/>
    <property type="project" value="UniProtKB-SubCell"/>
</dbReference>
<evidence type="ECO:0000256" key="4">
    <source>
        <dbReference type="ARBA" id="ARBA00022989"/>
    </source>
</evidence>
<keyword evidence="4 6" id="KW-1133">Transmembrane helix</keyword>
<dbReference type="GO" id="GO:0042910">
    <property type="term" value="F:xenobiotic transmembrane transporter activity"/>
    <property type="evidence" value="ECO:0007669"/>
    <property type="project" value="InterPro"/>
</dbReference>
<dbReference type="InterPro" id="IPR002528">
    <property type="entry name" value="MATE_fam"/>
</dbReference>
<dbReference type="PANTHER" id="PTHR42893">
    <property type="entry name" value="PROTEIN DETOXIFICATION 44, CHLOROPLASTIC-RELATED"/>
    <property type="match status" value="1"/>
</dbReference>